<evidence type="ECO:0008006" key="4">
    <source>
        <dbReference type="Google" id="ProtNLM"/>
    </source>
</evidence>
<dbReference type="PANTHER" id="PTHR15657:SF1">
    <property type="entry name" value="THYROID TRANSCRIPTION FACTOR 1-ASSOCIATED PROTEIN 26"/>
    <property type="match status" value="1"/>
</dbReference>
<evidence type="ECO:0000313" key="3">
    <source>
        <dbReference type="Proteomes" id="UP000008022"/>
    </source>
</evidence>
<dbReference type="Pfam" id="PF08524">
    <property type="entry name" value="rRNA_processing"/>
    <property type="match status" value="1"/>
</dbReference>
<dbReference type="InterPro" id="IPR013730">
    <property type="entry name" value="Fyv7/TAP26"/>
</dbReference>
<evidence type="ECO:0000256" key="1">
    <source>
        <dbReference type="SAM" id="MobiDB-lite"/>
    </source>
</evidence>
<reference evidence="2" key="2">
    <citation type="submission" date="2015-06" db="UniProtKB">
        <authorList>
            <consortium name="EnsemblPlants"/>
        </authorList>
    </citation>
    <scope>IDENTIFICATION</scope>
</reference>
<dbReference type="eggNOG" id="KOG4851">
    <property type="taxonomic scope" value="Eukaryota"/>
</dbReference>
<proteinExistence type="predicted"/>
<organism evidence="2 3">
    <name type="scientific">Oryza rufipogon</name>
    <name type="common">Brownbeard rice</name>
    <name type="synonym">Asian wild rice</name>
    <dbReference type="NCBI Taxonomy" id="4529"/>
    <lineage>
        <taxon>Eukaryota</taxon>
        <taxon>Viridiplantae</taxon>
        <taxon>Streptophyta</taxon>
        <taxon>Embryophyta</taxon>
        <taxon>Tracheophyta</taxon>
        <taxon>Spermatophyta</taxon>
        <taxon>Magnoliopsida</taxon>
        <taxon>Liliopsida</taxon>
        <taxon>Poales</taxon>
        <taxon>Poaceae</taxon>
        <taxon>BOP clade</taxon>
        <taxon>Oryzoideae</taxon>
        <taxon>Oryzeae</taxon>
        <taxon>Oryzinae</taxon>
        <taxon>Oryza</taxon>
    </lineage>
</organism>
<feature type="region of interest" description="Disordered" evidence="1">
    <location>
        <begin position="196"/>
        <end position="283"/>
    </location>
</feature>
<feature type="compositionally biased region" description="Basic and acidic residues" evidence="1">
    <location>
        <begin position="248"/>
        <end position="283"/>
    </location>
</feature>
<dbReference type="Proteomes" id="UP000008022">
    <property type="component" value="Unassembled WGS sequence"/>
</dbReference>
<dbReference type="Gramene" id="ORUFI12G16200.1">
    <property type="protein sequence ID" value="ORUFI12G16200.1"/>
    <property type="gene ID" value="ORUFI12G16200"/>
</dbReference>
<sequence>MSRTPDPLEATHPTTGSKPNQTGKTGEETISLGAEEGVEDARHGLAGGDIGQPSARRVLESSLHSAGSSCYVRTGDCAVVVRGVEQYLYIVVAAASHGSAVFRGAPPPPRRRPSPQEPAMKRPPPREDGAGSGGGDGAKKGKGRWGGGGRRRNEQRRGSGGGGALSLAAFAYAKSRNTGYNPALIKKQKEFYKNAKLISKYKRSKKQQNQSSNPPPFPIPKEGGDDANNASKLHSKKKKRVAPSLNEEYEKKRAEDEKAKKEREAIIQAKREERERSEARRRDLREKMFKKTRSGQPVMKYRIQHLLETALESSNKRCNLPNQLVLSVNSSSSSYLAF</sequence>
<protein>
    <recommendedName>
        <fullName evidence="4">rRNA-processing protein FYV7</fullName>
    </recommendedName>
</protein>
<feature type="compositionally biased region" description="Polar residues" evidence="1">
    <location>
        <begin position="12"/>
        <end position="24"/>
    </location>
</feature>
<feature type="region of interest" description="Disordered" evidence="1">
    <location>
        <begin position="100"/>
        <end position="164"/>
    </location>
</feature>
<dbReference type="STRING" id="4529.A0A0E0RIA0"/>
<dbReference type="EnsemblPlants" id="ORUFI12G16200.1">
    <property type="protein sequence ID" value="ORUFI12G16200.1"/>
    <property type="gene ID" value="ORUFI12G16200"/>
</dbReference>
<accession>A0A0E0RIA0</accession>
<evidence type="ECO:0000313" key="2">
    <source>
        <dbReference type="EnsemblPlants" id="ORUFI12G16200.1"/>
    </source>
</evidence>
<reference evidence="3" key="1">
    <citation type="submission" date="2013-06" db="EMBL/GenBank/DDBJ databases">
        <authorList>
            <person name="Zhao Q."/>
        </authorList>
    </citation>
    <scope>NUCLEOTIDE SEQUENCE</scope>
    <source>
        <strain evidence="3">cv. W1943</strain>
    </source>
</reference>
<dbReference type="AlphaFoldDB" id="A0A0E0RIA0"/>
<feature type="region of interest" description="Disordered" evidence="1">
    <location>
        <begin position="1"/>
        <end position="52"/>
    </location>
</feature>
<dbReference type="GO" id="GO:0005634">
    <property type="term" value="C:nucleus"/>
    <property type="evidence" value="ECO:0007669"/>
    <property type="project" value="TreeGrafter"/>
</dbReference>
<name>A0A0E0RIA0_ORYRU</name>
<dbReference type="HOGENOM" id="CLU_822280_0_0_1"/>
<dbReference type="PANTHER" id="PTHR15657">
    <property type="entry name" value="THYROID TRANSCRIPTION FACTOR 1-ASSOCIATED PROTEIN 26"/>
    <property type="match status" value="1"/>
</dbReference>
<keyword evidence="3" id="KW-1185">Reference proteome</keyword>